<dbReference type="InterPro" id="IPR003838">
    <property type="entry name" value="ABC3_permease_C"/>
</dbReference>
<dbReference type="Proteomes" id="UP000662914">
    <property type="component" value="Chromosome"/>
</dbReference>
<protein>
    <submittedName>
        <fullName evidence="9">ABC transporter permease</fullName>
    </submittedName>
</protein>
<name>A0A809SA95_9PROT</name>
<evidence type="ECO:0000256" key="4">
    <source>
        <dbReference type="ARBA" id="ARBA00022989"/>
    </source>
</evidence>
<dbReference type="EMBL" id="AP021857">
    <property type="protein sequence ID" value="BBO20764.1"/>
    <property type="molecule type" value="Genomic_DNA"/>
</dbReference>
<dbReference type="PANTHER" id="PTHR30287:SF1">
    <property type="entry name" value="INNER MEMBRANE PROTEIN"/>
    <property type="match status" value="1"/>
</dbReference>
<dbReference type="Pfam" id="PF02687">
    <property type="entry name" value="FtsX"/>
    <property type="match status" value="2"/>
</dbReference>
<dbReference type="GO" id="GO:0005886">
    <property type="term" value="C:plasma membrane"/>
    <property type="evidence" value="ECO:0007669"/>
    <property type="project" value="UniProtKB-SubCell"/>
</dbReference>
<evidence type="ECO:0000256" key="3">
    <source>
        <dbReference type="ARBA" id="ARBA00022692"/>
    </source>
</evidence>
<keyword evidence="2" id="KW-1003">Cell membrane</keyword>
<evidence type="ECO:0000256" key="6">
    <source>
        <dbReference type="SAM" id="Phobius"/>
    </source>
</evidence>
<dbReference type="InterPro" id="IPR025857">
    <property type="entry name" value="MacB_PCD"/>
</dbReference>
<feature type="transmembrane region" description="Helical" evidence="6">
    <location>
        <begin position="308"/>
        <end position="330"/>
    </location>
</feature>
<feature type="domain" description="ABC3 transporter permease C-terminal" evidence="7">
    <location>
        <begin position="708"/>
        <end position="819"/>
    </location>
</feature>
<keyword evidence="4 6" id="KW-1133">Transmembrane helix</keyword>
<feature type="transmembrane region" description="Helical" evidence="6">
    <location>
        <begin position="256"/>
        <end position="276"/>
    </location>
</feature>
<dbReference type="Pfam" id="PF12704">
    <property type="entry name" value="MacB_PCD"/>
    <property type="match status" value="1"/>
</dbReference>
<feature type="transmembrane region" description="Helical" evidence="6">
    <location>
        <begin position="418"/>
        <end position="443"/>
    </location>
</feature>
<organism evidence="9 10">
    <name type="scientific">Candidatus Desulfobacillus denitrificans</name>
    <dbReference type="NCBI Taxonomy" id="2608985"/>
    <lineage>
        <taxon>Bacteria</taxon>
        <taxon>Pseudomonadati</taxon>
        <taxon>Pseudomonadota</taxon>
        <taxon>Betaproteobacteria</taxon>
        <taxon>Candidatus Desulfobacillus</taxon>
    </lineage>
</organism>
<feature type="transmembrane region" description="Helical" evidence="6">
    <location>
        <begin position="791"/>
        <end position="812"/>
    </location>
</feature>
<evidence type="ECO:0000313" key="9">
    <source>
        <dbReference type="EMBL" id="BBO20764.1"/>
    </source>
</evidence>
<feature type="transmembrane region" description="Helical" evidence="6">
    <location>
        <begin position="350"/>
        <end position="370"/>
    </location>
</feature>
<dbReference type="InterPro" id="IPR038766">
    <property type="entry name" value="Membrane_comp_ABC_pdt"/>
</dbReference>
<feature type="domain" description="MacB-like periplasmic core" evidence="8">
    <location>
        <begin position="25"/>
        <end position="198"/>
    </location>
</feature>
<evidence type="ECO:0000313" key="10">
    <source>
        <dbReference type="Proteomes" id="UP000662914"/>
    </source>
</evidence>
<gene>
    <name evidence="9" type="ORF">DSYM_14630</name>
</gene>
<feature type="domain" description="ABC3 transporter permease C-terminal" evidence="7">
    <location>
        <begin position="259"/>
        <end position="374"/>
    </location>
</feature>
<feature type="transmembrane region" description="Helical" evidence="6">
    <location>
        <begin position="705"/>
        <end position="725"/>
    </location>
</feature>
<keyword evidence="3 6" id="KW-0812">Transmembrane</keyword>
<accession>A0A809SA95</accession>
<feature type="transmembrane region" description="Helical" evidence="6">
    <location>
        <begin position="391"/>
        <end position="412"/>
    </location>
</feature>
<evidence type="ECO:0000256" key="5">
    <source>
        <dbReference type="ARBA" id="ARBA00023136"/>
    </source>
</evidence>
<dbReference type="PANTHER" id="PTHR30287">
    <property type="entry name" value="MEMBRANE COMPONENT OF PREDICTED ABC SUPERFAMILY METABOLITE UPTAKE TRANSPORTER"/>
    <property type="match status" value="1"/>
</dbReference>
<feature type="transmembrane region" description="Helical" evidence="6">
    <location>
        <begin position="464"/>
        <end position="487"/>
    </location>
</feature>
<sequence>MNGWHLAWQMLRRDFRAGELRLLGLALVIAVASLSSVSFFSDRLSRALAREAHQLLGGDLLLLADHAWDESYRAEAERLGLRVIGSASFPSMTAANGASHLADIKAVEPGYPLRGSLRIAPALNRPDAETQETPARGEVWLDERLAAALEAKVGDVVQLGNARLAVSAVLTLEPDRGVNFFNIAPRLLMQAADLPATQLIQVGSRVTYRLHLAGEAKAVAAYQKWAERQLGRGERIESLDNARPEVRNALDRAEKFLRLAALLAAVLAAVAVGLGARRFMQRHLDGCAVMRCLGARESQLLRIYLGEFLLFGAIASALGCLAGFGAQYALERLLANLLTAALPAPSPLPLVHGFALGLALLAGFALPQLMRLRNVPTVRVLRREWADAEPLAWTGYAFGAAVLAGLMLWMAADLKLGVWVLGLFSLAVALYAGVARLALAAAGRLRGAAGAGWRYGIASLARRLGTSLIQAVALGLGMTALLLLTLARDDLLASWKRSMPPDAPNRFVINIQPEQREPVRALFAAKGLDRPTLLPMIRGRLVAVNGRPVVAADYAEERAQRLVEREFNLSWMAELPEGNSLTAGRWFAAQDAGTPQFSVEQGLADTLKLKLHDVLTYEIAGRRLEAEITSLRKLDWDSMRVNFFVVTPPGVLEPFPTSYITSFHLPQEKAGFVGELVAAHPNLTVIDVASILRQLQSVMDQLARAVQFVFAFSLVAGLAVLFAALESTHDEREYEIAVLRTLGARNRQLRAALAAEFAALGAIAGVVAGVGSAAISWLLGRFVFQIPYEPAWLVLPAGVIMGVLGITLAGLAGTARTLRAPALQSLRALA</sequence>
<dbReference type="KEGG" id="ddz:DSYM_14630"/>
<comment type="subcellular location">
    <subcellularLocation>
        <location evidence="1">Cell membrane</location>
        <topology evidence="1">Multi-pass membrane protein</topology>
    </subcellularLocation>
</comment>
<feature type="transmembrane region" description="Helical" evidence="6">
    <location>
        <begin position="757"/>
        <end position="779"/>
    </location>
</feature>
<evidence type="ECO:0000259" key="8">
    <source>
        <dbReference type="Pfam" id="PF12704"/>
    </source>
</evidence>
<evidence type="ECO:0000256" key="1">
    <source>
        <dbReference type="ARBA" id="ARBA00004651"/>
    </source>
</evidence>
<dbReference type="AlphaFoldDB" id="A0A809SA95"/>
<evidence type="ECO:0000256" key="2">
    <source>
        <dbReference type="ARBA" id="ARBA00022475"/>
    </source>
</evidence>
<feature type="transmembrane region" description="Helical" evidence="6">
    <location>
        <begin position="20"/>
        <end position="40"/>
    </location>
</feature>
<evidence type="ECO:0000259" key="7">
    <source>
        <dbReference type="Pfam" id="PF02687"/>
    </source>
</evidence>
<proteinExistence type="predicted"/>
<reference evidence="9" key="1">
    <citation type="journal article" name="DNA Res.">
        <title>The physiological potential of anammox bacteria as revealed by their core genome structure.</title>
        <authorList>
            <person name="Okubo T."/>
            <person name="Toyoda A."/>
            <person name="Fukuhara K."/>
            <person name="Uchiyama I."/>
            <person name="Harigaya Y."/>
            <person name="Kuroiwa M."/>
            <person name="Suzuki T."/>
            <person name="Murakami Y."/>
            <person name="Suwa Y."/>
            <person name="Takami H."/>
        </authorList>
    </citation>
    <scope>NUCLEOTIDE SEQUENCE</scope>
    <source>
        <strain evidence="9">317325-3</strain>
    </source>
</reference>
<keyword evidence="5 6" id="KW-0472">Membrane</keyword>